<sequence>MKKSILIVLMVCLVAGMFTGCTSKNTSKDSDLTKVVISEMRGESWIPVYAAEMLGYFKEEGLDTEWVVFKDGPIAFQGMHAGDSQFCMLSTEPVLRAFEEGLESKIIISTVKNKQYIFAGSSEITSVEQLKGKAIFAGMPGSAPYSFVLSALEEAGLSENDVEWINMEYGAALAALEQGSIAASFFDGIHINELKNIDANILINTSDPAQHEALYGSKYYESQMVTVTKEFAEKNPETIQKFVNAVIKAMAWQAEHTDEELAKLVSPMFEDRDLVEIVGILRGSLSNDGFFSEEGYNAIESFCLDQGIIKNPIGYENIIDMSYVNNARKSLEK</sequence>
<dbReference type="STRING" id="1123404.SAMN02745784_01609"/>
<keyword evidence="1" id="KW-0732">Signal</keyword>
<organism evidence="3 4">
    <name type="scientific">Tissierella praeacuta DSM 18095</name>
    <dbReference type="NCBI Taxonomy" id="1123404"/>
    <lineage>
        <taxon>Bacteria</taxon>
        <taxon>Bacillati</taxon>
        <taxon>Bacillota</taxon>
        <taxon>Tissierellia</taxon>
        <taxon>Tissierellales</taxon>
        <taxon>Tissierellaceae</taxon>
        <taxon>Tissierella</taxon>
    </lineage>
</organism>
<name>A0A1M4VT08_9FIRM</name>
<evidence type="ECO:0000256" key="1">
    <source>
        <dbReference type="SAM" id="SignalP"/>
    </source>
</evidence>
<dbReference type="AlphaFoldDB" id="A0A1M4VT08"/>
<reference evidence="4" key="1">
    <citation type="submission" date="2016-11" db="EMBL/GenBank/DDBJ databases">
        <authorList>
            <person name="Varghese N."/>
            <person name="Submissions S."/>
        </authorList>
    </citation>
    <scope>NUCLEOTIDE SEQUENCE [LARGE SCALE GENOMIC DNA]</scope>
    <source>
        <strain evidence="4">DSM 18095</strain>
    </source>
</reference>
<evidence type="ECO:0000313" key="3">
    <source>
        <dbReference type="EMBL" id="SHE71952.1"/>
    </source>
</evidence>
<dbReference type="GeneID" id="90993667"/>
<evidence type="ECO:0000313" key="4">
    <source>
        <dbReference type="Proteomes" id="UP000184114"/>
    </source>
</evidence>
<dbReference type="Proteomes" id="UP000184114">
    <property type="component" value="Unassembled WGS sequence"/>
</dbReference>
<dbReference type="InterPro" id="IPR015168">
    <property type="entry name" value="SsuA/THI5"/>
</dbReference>
<dbReference type="PANTHER" id="PTHR30024:SF42">
    <property type="entry name" value="ALIPHATIC SULFONATES-BINDING PROTEIN-RELATED"/>
    <property type="match status" value="1"/>
</dbReference>
<dbReference type="PANTHER" id="PTHR30024">
    <property type="entry name" value="ALIPHATIC SULFONATES-BINDING PROTEIN-RELATED"/>
    <property type="match status" value="1"/>
</dbReference>
<dbReference type="RefSeq" id="WP_072975153.1">
    <property type="nucleotide sequence ID" value="NZ_FQTY01000005.1"/>
</dbReference>
<dbReference type="CDD" id="cd01008">
    <property type="entry name" value="PBP2_NrtA_SsuA_CpmA_like"/>
    <property type="match status" value="1"/>
</dbReference>
<dbReference type="EMBL" id="FQTY01000005">
    <property type="protein sequence ID" value="SHE71952.1"/>
    <property type="molecule type" value="Genomic_DNA"/>
</dbReference>
<feature type="domain" description="SsuA/THI5-like" evidence="2">
    <location>
        <begin position="46"/>
        <end position="259"/>
    </location>
</feature>
<dbReference type="SUPFAM" id="SSF53850">
    <property type="entry name" value="Periplasmic binding protein-like II"/>
    <property type="match status" value="1"/>
</dbReference>
<feature type="chain" id="PRO_5038468654" evidence="1">
    <location>
        <begin position="24"/>
        <end position="333"/>
    </location>
</feature>
<accession>A0A1M4VT08</accession>
<proteinExistence type="predicted"/>
<dbReference type="PROSITE" id="PS51257">
    <property type="entry name" value="PROKAR_LIPOPROTEIN"/>
    <property type="match status" value="1"/>
</dbReference>
<gene>
    <name evidence="3" type="ORF">SAMN02745784_01609</name>
</gene>
<keyword evidence="4" id="KW-1185">Reference proteome</keyword>
<feature type="signal peptide" evidence="1">
    <location>
        <begin position="1"/>
        <end position="23"/>
    </location>
</feature>
<dbReference type="Gene3D" id="3.40.190.10">
    <property type="entry name" value="Periplasmic binding protein-like II"/>
    <property type="match status" value="2"/>
</dbReference>
<dbReference type="Pfam" id="PF09084">
    <property type="entry name" value="NMT1"/>
    <property type="match status" value="1"/>
</dbReference>
<protein>
    <submittedName>
        <fullName evidence="3">NitT/TauT family transport system substrate-binding protein</fullName>
    </submittedName>
</protein>
<evidence type="ECO:0000259" key="2">
    <source>
        <dbReference type="Pfam" id="PF09084"/>
    </source>
</evidence>